<accession>A0A1H8GNG0</accession>
<dbReference type="InterPro" id="IPR036412">
    <property type="entry name" value="HAD-like_sf"/>
</dbReference>
<dbReference type="GO" id="GO:0000287">
    <property type="term" value="F:magnesium ion binding"/>
    <property type="evidence" value="ECO:0007669"/>
    <property type="project" value="TreeGrafter"/>
</dbReference>
<dbReference type="GO" id="GO:0016791">
    <property type="term" value="F:phosphatase activity"/>
    <property type="evidence" value="ECO:0007669"/>
    <property type="project" value="UniProtKB-ARBA"/>
</dbReference>
<dbReference type="InterPro" id="IPR006379">
    <property type="entry name" value="HAD-SF_hydro_IIB"/>
</dbReference>
<dbReference type="Pfam" id="PF08282">
    <property type="entry name" value="Hydrolase_3"/>
    <property type="match status" value="1"/>
</dbReference>
<sequence>MIEWQILSIKYDSEGEKTMIKCIASDMDGTLLNAYQKITEENKAAILKAQAQGVEFVVATGRSYQEAMFVLEEAGLKCPVISVNGAEVRNVDGEVVVANPIAKALAKEAATLLREQGIYFEVYTNKGTFTDNEDKGITAIIDIFSSANPEAPMEMIVEGAKERFKQGLVHVVDNYESLFDDDEHQIYKFLAFSMDAEKQTAGRRALEGIAGLAISSSGFLNIEVTSEDAQKGVALERFVRERGIEMSETMAIGDNENDLSMLNRAGRAVAMGNASFEIQMECDVVTATNDESGVAQAILEVL</sequence>
<evidence type="ECO:0008006" key="3">
    <source>
        <dbReference type="Google" id="ProtNLM"/>
    </source>
</evidence>
<proteinExistence type="predicted"/>
<dbReference type="SFLD" id="SFLDG01140">
    <property type="entry name" value="C2.B:_Phosphomannomutase_and_P"/>
    <property type="match status" value="1"/>
</dbReference>
<dbReference type="SFLD" id="SFLDG01144">
    <property type="entry name" value="C2.B.4:_PGP_Like"/>
    <property type="match status" value="1"/>
</dbReference>
<organism evidence="1 2">
    <name type="scientific">Mesobacillus persicus</name>
    <dbReference type="NCBI Taxonomy" id="930146"/>
    <lineage>
        <taxon>Bacteria</taxon>
        <taxon>Bacillati</taxon>
        <taxon>Bacillota</taxon>
        <taxon>Bacilli</taxon>
        <taxon>Bacillales</taxon>
        <taxon>Bacillaceae</taxon>
        <taxon>Mesobacillus</taxon>
    </lineage>
</organism>
<dbReference type="Gene3D" id="3.40.50.1000">
    <property type="entry name" value="HAD superfamily/HAD-like"/>
    <property type="match status" value="1"/>
</dbReference>
<dbReference type="CDD" id="cd07516">
    <property type="entry name" value="HAD_Pase"/>
    <property type="match status" value="1"/>
</dbReference>
<dbReference type="InterPro" id="IPR023214">
    <property type="entry name" value="HAD_sf"/>
</dbReference>
<gene>
    <name evidence="1" type="ORF">SAMN05192533_11387</name>
</gene>
<dbReference type="Proteomes" id="UP000198553">
    <property type="component" value="Unassembled WGS sequence"/>
</dbReference>
<evidence type="ECO:0000313" key="2">
    <source>
        <dbReference type="Proteomes" id="UP000198553"/>
    </source>
</evidence>
<dbReference type="AlphaFoldDB" id="A0A1H8GNG0"/>
<dbReference type="GO" id="GO:0005829">
    <property type="term" value="C:cytosol"/>
    <property type="evidence" value="ECO:0007669"/>
    <property type="project" value="TreeGrafter"/>
</dbReference>
<dbReference type="STRING" id="930146.SAMN05192533_11387"/>
<keyword evidence="2" id="KW-1185">Reference proteome</keyword>
<dbReference type="PANTHER" id="PTHR10000">
    <property type="entry name" value="PHOSPHOSERINE PHOSPHATASE"/>
    <property type="match status" value="1"/>
</dbReference>
<dbReference type="SFLD" id="SFLDS00003">
    <property type="entry name" value="Haloacid_Dehalogenase"/>
    <property type="match status" value="1"/>
</dbReference>
<dbReference type="NCBIfam" id="TIGR00099">
    <property type="entry name" value="Cof-subfamily"/>
    <property type="match status" value="1"/>
</dbReference>
<name>A0A1H8GNG0_9BACI</name>
<reference evidence="2" key="1">
    <citation type="submission" date="2016-10" db="EMBL/GenBank/DDBJ databases">
        <authorList>
            <person name="Varghese N."/>
            <person name="Submissions S."/>
        </authorList>
    </citation>
    <scope>NUCLEOTIDE SEQUENCE [LARGE SCALE GENOMIC DNA]</scope>
    <source>
        <strain evidence="2">B48,IBRC-M 10115,DSM 25386,CECT 8001</strain>
    </source>
</reference>
<dbReference type="PANTHER" id="PTHR10000:SF55">
    <property type="entry name" value="5-AMINO-6-(5-PHOSPHO-D-RIBITYLAMINO)URACIL PHOSPHATASE YCSE"/>
    <property type="match status" value="1"/>
</dbReference>
<dbReference type="InterPro" id="IPR000150">
    <property type="entry name" value="Cof"/>
</dbReference>
<dbReference type="Gene3D" id="3.30.1240.10">
    <property type="match status" value="1"/>
</dbReference>
<dbReference type="EMBL" id="FOBW01000013">
    <property type="protein sequence ID" value="SEN45027.1"/>
    <property type="molecule type" value="Genomic_DNA"/>
</dbReference>
<dbReference type="NCBIfam" id="TIGR01484">
    <property type="entry name" value="HAD-SF-IIB"/>
    <property type="match status" value="1"/>
</dbReference>
<evidence type="ECO:0000313" key="1">
    <source>
        <dbReference type="EMBL" id="SEN45027.1"/>
    </source>
</evidence>
<dbReference type="SUPFAM" id="SSF56784">
    <property type="entry name" value="HAD-like"/>
    <property type="match status" value="1"/>
</dbReference>
<protein>
    <recommendedName>
        <fullName evidence="3">Cof subfamily of IIB subfamily of haloacid dehalogenase superfamily/HAD-superfamily hydrolase, subfamily IIB</fullName>
    </recommendedName>
</protein>